<dbReference type="EMBL" id="KZ393579">
    <property type="protein sequence ID" value="PIO54684.1"/>
    <property type="molecule type" value="Genomic_DNA"/>
</dbReference>
<dbReference type="Proteomes" id="UP000230423">
    <property type="component" value="Unassembled WGS sequence"/>
</dbReference>
<protein>
    <submittedName>
        <fullName evidence="1">Uncharacterized protein</fullName>
    </submittedName>
</protein>
<sequence>MVHCSLLDMSYFWLDGCCRSGKVDGEESSEKVEKEEQLILDTSCVVRLLRKSSPHFALFLKNVNREQISSNRSIYWNEASASLLTELYLF</sequence>
<name>A0A2G9T9R9_TELCI</name>
<accession>A0A2G9T9R9</accession>
<keyword evidence="2" id="KW-1185">Reference proteome</keyword>
<dbReference type="AlphaFoldDB" id="A0A2G9T9R9"/>
<evidence type="ECO:0000313" key="2">
    <source>
        <dbReference type="Proteomes" id="UP000230423"/>
    </source>
</evidence>
<proteinExistence type="predicted"/>
<reference evidence="1 2" key="1">
    <citation type="submission" date="2015-09" db="EMBL/GenBank/DDBJ databases">
        <title>Draft genome of the parasitic nematode Teladorsagia circumcincta isolate WARC Sus (inbred).</title>
        <authorList>
            <person name="Mitreva M."/>
        </authorList>
    </citation>
    <scope>NUCLEOTIDE SEQUENCE [LARGE SCALE GENOMIC DNA]</scope>
    <source>
        <strain evidence="1 2">S</strain>
    </source>
</reference>
<organism evidence="1 2">
    <name type="scientific">Teladorsagia circumcincta</name>
    <name type="common">Brown stomach worm</name>
    <name type="synonym">Ostertagia circumcincta</name>
    <dbReference type="NCBI Taxonomy" id="45464"/>
    <lineage>
        <taxon>Eukaryota</taxon>
        <taxon>Metazoa</taxon>
        <taxon>Ecdysozoa</taxon>
        <taxon>Nematoda</taxon>
        <taxon>Chromadorea</taxon>
        <taxon>Rhabditida</taxon>
        <taxon>Rhabditina</taxon>
        <taxon>Rhabditomorpha</taxon>
        <taxon>Strongyloidea</taxon>
        <taxon>Trichostrongylidae</taxon>
        <taxon>Teladorsagia</taxon>
    </lineage>
</organism>
<gene>
    <name evidence="1" type="ORF">TELCIR_23946</name>
</gene>
<evidence type="ECO:0000313" key="1">
    <source>
        <dbReference type="EMBL" id="PIO54684.1"/>
    </source>
</evidence>